<evidence type="ECO:0000313" key="1">
    <source>
        <dbReference type="EMBL" id="GAP31126.1"/>
    </source>
</evidence>
<reference evidence="1 2" key="2">
    <citation type="journal article" date="2016" name="Genome Announc.">
        <title>Draft Genome Sequence of Erythromycin- and Oxytetracycline-Sensitive Nocardia seriolae Strain U-1 (NBRC 110359).</title>
        <authorList>
            <person name="Imajoh M."/>
            <person name="Sukeda M."/>
            <person name="Shimizu M."/>
            <person name="Yamane J."/>
            <person name="Ohnishi K."/>
            <person name="Oshima S."/>
        </authorList>
    </citation>
    <scope>NUCLEOTIDE SEQUENCE [LARGE SCALE GENOMIC DNA]</scope>
    <source>
        <strain evidence="1 2">U-1</strain>
    </source>
</reference>
<evidence type="ECO:0000313" key="2">
    <source>
        <dbReference type="Proteomes" id="UP000037179"/>
    </source>
</evidence>
<gene>
    <name evidence="1" type="ORF">NSK11_contig00104-0013</name>
</gene>
<keyword evidence="2" id="KW-1185">Reference proteome</keyword>
<proteinExistence type="predicted"/>
<organism evidence="1 2">
    <name type="scientific">Nocardia seriolae</name>
    <dbReference type="NCBI Taxonomy" id="37332"/>
    <lineage>
        <taxon>Bacteria</taxon>
        <taxon>Bacillati</taxon>
        <taxon>Actinomycetota</taxon>
        <taxon>Actinomycetes</taxon>
        <taxon>Mycobacteriales</taxon>
        <taxon>Nocardiaceae</taxon>
        <taxon>Nocardia</taxon>
    </lineage>
</organism>
<sequence length="60" mass="6754">MPEMAITRIYLDDDALRRTMAISGVYTEQDAVNLALRFFSAHATAEEFDRPFPTRTATAS</sequence>
<dbReference type="InterPro" id="IPR019239">
    <property type="entry name" value="VapB_antitoxin"/>
</dbReference>
<comment type="caution">
    <text evidence="1">The sequence shown here is derived from an EMBL/GenBank/DDBJ whole genome shotgun (WGS) entry which is preliminary data.</text>
</comment>
<dbReference type="Proteomes" id="UP000037179">
    <property type="component" value="Unassembled WGS sequence"/>
</dbReference>
<dbReference type="EMBL" id="BBYQ01000104">
    <property type="protein sequence ID" value="GAP31126.1"/>
    <property type="molecule type" value="Genomic_DNA"/>
</dbReference>
<dbReference type="Pfam" id="PF09957">
    <property type="entry name" value="VapB_antitoxin"/>
    <property type="match status" value="1"/>
</dbReference>
<reference evidence="2" key="1">
    <citation type="submission" date="2015-07" db="EMBL/GenBank/DDBJ databases">
        <title>Nocardia seriolae U-1 whole genome shotgun sequence.</title>
        <authorList>
            <person name="Imajoh M."/>
            <person name="Fukumoto Y."/>
            <person name="Sukeda M."/>
            <person name="Yamane J."/>
            <person name="Yamasaki K."/>
            <person name="Shimizu M."/>
            <person name="Ohnishi K."/>
            <person name="Oshima S."/>
        </authorList>
    </citation>
    <scope>NUCLEOTIDE SEQUENCE [LARGE SCALE GENOMIC DNA]</scope>
    <source>
        <strain evidence="2">U-1</strain>
    </source>
</reference>
<accession>A0ABC9Z0S0</accession>
<evidence type="ECO:0008006" key="3">
    <source>
        <dbReference type="Google" id="ProtNLM"/>
    </source>
</evidence>
<protein>
    <recommendedName>
        <fullName evidence="3">Type II toxin-antitoxin system VapB family antitoxin</fullName>
    </recommendedName>
</protein>
<name>A0ABC9Z0S0_9NOCA</name>
<dbReference type="AlphaFoldDB" id="A0ABC9Z0S0"/>